<feature type="domain" description="PpiC" evidence="8">
    <location>
        <begin position="199"/>
        <end position="291"/>
    </location>
</feature>
<dbReference type="Gene3D" id="1.10.4030.10">
    <property type="entry name" value="Porin chaperone SurA, peptide-binding domain"/>
    <property type="match status" value="1"/>
</dbReference>
<dbReference type="InterPro" id="IPR000297">
    <property type="entry name" value="PPIase_PpiC"/>
</dbReference>
<name>A0A161XF45_9CLOT</name>
<evidence type="ECO:0000256" key="5">
    <source>
        <dbReference type="ARBA" id="ARBA00023235"/>
    </source>
</evidence>
<evidence type="ECO:0000256" key="3">
    <source>
        <dbReference type="ARBA" id="ARBA00022729"/>
    </source>
</evidence>
<organism evidence="9 10">
    <name type="scientific">Clostridium magnum DSM 2767</name>
    <dbReference type="NCBI Taxonomy" id="1121326"/>
    <lineage>
        <taxon>Bacteria</taxon>
        <taxon>Bacillati</taxon>
        <taxon>Bacillota</taxon>
        <taxon>Clostridia</taxon>
        <taxon>Eubacteriales</taxon>
        <taxon>Clostridiaceae</taxon>
        <taxon>Clostridium</taxon>
    </lineage>
</organism>
<comment type="caution">
    <text evidence="9">The sequence shown here is derived from an EMBL/GenBank/DDBJ whole genome shotgun (WGS) entry which is preliminary data.</text>
</comment>
<dbReference type="Pfam" id="PF13624">
    <property type="entry name" value="SurA_N_3"/>
    <property type="match status" value="1"/>
</dbReference>
<proteinExistence type="predicted"/>
<dbReference type="Proteomes" id="UP000076603">
    <property type="component" value="Unassembled WGS sequence"/>
</dbReference>
<dbReference type="NCBIfam" id="NF000809">
    <property type="entry name" value="PRK00059.1"/>
    <property type="match status" value="1"/>
</dbReference>
<dbReference type="EMBL" id="LWAE01000001">
    <property type="protein sequence ID" value="KZL93116.1"/>
    <property type="molecule type" value="Genomic_DNA"/>
</dbReference>
<evidence type="ECO:0000256" key="6">
    <source>
        <dbReference type="PROSITE-ProRule" id="PRU00278"/>
    </source>
</evidence>
<dbReference type="SUPFAM" id="SSF109998">
    <property type="entry name" value="Triger factor/SurA peptide-binding domain-like"/>
    <property type="match status" value="1"/>
</dbReference>
<dbReference type="InterPro" id="IPR046357">
    <property type="entry name" value="PPIase_dom_sf"/>
</dbReference>
<dbReference type="SUPFAM" id="SSF54534">
    <property type="entry name" value="FKBP-like"/>
    <property type="match status" value="1"/>
</dbReference>
<accession>A0A161XF45</accession>
<keyword evidence="3 7" id="KW-0732">Signal</keyword>
<dbReference type="GO" id="GO:0003755">
    <property type="term" value="F:peptidyl-prolyl cis-trans isomerase activity"/>
    <property type="evidence" value="ECO:0007669"/>
    <property type="project" value="UniProtKB-KW"/>
</dbReference>
<evidence type="ECO:0000256" key="2">
    <source>
        <dbReference type="ARBA" id="ARBA00013194"/>
    </source>
</evidence>
<dbReference type="InterPro" id="IPR050245">
    <property type="entry name" value="PrsA_foldase"/>
</dbReference>
<dbReference type="PROSITE" id="PS51257">
    <property type="entry name" value="PROKAR_LIPOPROTEIN"/>
    <property type="match status" value="1"/>
</dbReference>
<dbReference type="Pfam" id="PF00639">
    <property type="entry name" value="Rotamase"/>
    <property type="match status" value="1"/>
</dbReference>
<dbReference type="EC" id="5.2.1.8" evidence="2"/>
<reference evidence="9 10" key="1">
    <citation type="submission" date="2016-04" db="EMBL/GenBank/DDBJ databases">
        <title>Genome sequence of Clostridium magnum DSM 2767.</title>
        <authorList>
            <person name="Poehlein A."/>
            <person name="Uhlig R."/>
            <person name="Fischer R."/>
            <person name="Bahl H."/>
            <person name="Daniel R."/>
        </authorList>
    </citation>
    <scope>NUCLEOTIDE SEQUENCE [LARGE SCALE GENOMIC DNA]</scope>
    <source>
        <strain evidence="9 10">DSM 2767</strain>
    </source>
</reference>
<dbReference type="Gene3D" id="3.10.50.40">
    <property type="match status" value="1"/>
</dbReference>
<protein>
    <recommendedName>
        <fullName evidence="2">peptidylprolyl isomerase</fullName>
        <ecNumber evidence="2">5.2.1.8</ecNumber>
    </recommendedName>
</protein>
<evidence type="ECO:0000259" key="8">
    <source>
        <dbReference type="PROSITE" id="PS50198"/>
    </source>
</evidence>
<dbReference type="PANTHER" id="PTHR47245">
    <property type="entry name" value="PEPTIDYLPROLYL ISOMERASE"/>
    <property type="match status" value="1"/>
</dbReference>
<dbReference type="PANTHER" id="PTHR47245:SF1">
    <property type="entry name" value="FOLDASE PROTEIN PRSA"/>
    <property type="match status" value="1"/>
</dbReference>
<dbReference type="InterPro" id="IPR027304">
    <property type="entry name" value="Trigger_fact/SurA_dom_sf"/>
</dbReference>
<sequence>MKNIKKLISAALISMFALSTVGCNMIAKTPEAIAKSSVAIVNGEKITRADLDKNPNMMSVIAQLKQQYGENYEKNEDAKQVLKTQREQILENMITEKVVEQKAKELKLLPDEAKLKTEVDKQYNDIKAQQFGNDETKFQEALKQQNFTEQSLKELFTSQLRSQEMYKNVSDNLTKNITIDDKKIQDYYNANKNQYTEKPNKIHIAHILVKTEDEAKKAKDRLDKGEDFAKVAKEVSTDPGSKDKGGDLGTVPYVDSGMDATFMAAAIALKEGTISAPVKTQFGYHVIKTIKKEEYPVKKLDTVKAEIKKELEDKEKQSVVSQK</sequence>
<dbReference type="PATRIC" id="fig|1121326.3.peg.107"/>
<keyword evidence="5 6" id="KW-0413">Isomerase</keyword>
<comment type="catalytic activity">
    <reaction evidence="1">
        <text>[protein]-peptidylproline (omega=180) = [protein]-peptidylproline (omega=0)</text>
        <dbReference type="Rhea" id="RHEA:16237"/>
        <dbReference type="Rhea" id="RHEA-COMP:10747"/>
        <dbReference type="Rhea" id="RHEA-COMP:10748"/>
        <dbReference type="ChEBI" id="CHEBI:83833"/>
        <dbReference type="ChEBI" id="CHEBI:83834"/>
        <dbReference type="EC" id="5.2.1.8"/>
    </reaction>
</comment>
<feature type="signal peptide" evidence="7">
    <location>
        <begin position="1"/>
        <end position="19"/>
    </location>
</feature>
<dbReference type="PROSITE" id="PS50198">
    <property type="entry name" value="PPIC_PPIASE_2"/>
    <property type="match status" value="1"/>
</dbReference>
<dbReference type="InterPro" id="IPR023058">
    <property type="entry name" value="PPIase_PpiC_CS"/>
</dbReference>
<dbReference type="AlphaFoldDB" id="A0A161XF45"/>
<feature type="chain" id="PRO_5039098490" description="peptidylprolyl isomerase" evidence="7">
    <location>
        <begin position="20"/>
        <end position="323"/>
    </location>
</feature>
<dbReference type="PROSITE" id="PS01096">
    <property type="entry name" value="PPIC_PPIASE_1"/>
    <property type="match status" value="1"/>
</dbReference>
<evidence type="ECO:0000313" key="10">
    <source>
        <dbReference type="Proteomes" id="UP000076603"/>
    </source>
</evidence>
<gene>
    <name evidence="9" type="primary">prsA1</name>
    <name evidence="9" type="ORF">CLMAG_01200</name>
</gene>
<dbReference type="STRING" id="1121326.CLMAG_01200"/>
<evidence type="ECO:0000256" key="7">
    <source>
        <dbReference type="SAM" id="SignalP"/>
    </source>
</evidence>
<evidence type="ECO:0000256" key="4">
    <source>
        <dbReference type="ARBA" id="ARBA00023110"/>
    </source>
</evidence>
<keyword evidence="10" id="KW-1185">Reference proteome</keyword>
<evidence type="ECO:0000313" key="9">
    <source>
        <dbReference type="EMBL" id="KZL93116.1"/>
    </source>
</evidence>
<keyword evidence="4 6" id="KW-0697">Rotamase</keyword>
<evidence type="ECO:0000256" key="1">
    <source>
        <dbReference type="ARBA" id="ARBA00000971"/>
    </source>
</evidence>